<dbReference type="EMBL" id="AP009552">
    <property type="protein sequence ID" value="BAG03755.1"/>
    <property type="molecule type" value="Genomic_DNA"/>
</dbReference>
<sequence length="71" mass="8117">MVSSEEPLFLLINILHNSYQVSKRATPLLPNHYRLIHGRTVHSPKFSNNSYFFIIRGLKTPLAATETTFTS</sequence>
<dbReference type="Proteomes" id="UP000001510">
    <property type="component" value="Chromosome"/>
</dbReference>
<reference evidence="1 2" key="1">
    <citation type="journal article" date="2007" name="DNA Res.">
        <title>Complete genomic structure of the bloom-forming toxic cyanobacterium Microcystis aeruginosa NIES-843.</title>
        <authorList>
            <person name="Kaneko T."/>
            <person name="Nakajima N."/>
            <person name="Okamoto S."/>
            <person name="Suzuki I."/>
            <person name="Tanabe Y."/>
            <person name="Tamaoki M."/>
            <person name="Nakamura Y."/>
            <person name="Kasai F."/>
            <person name="Watanabe A."/>
            <person name="Kawashima K."/>
            <person name="Kishida Y."/>
            <person name="Ono A."/>
            <person name="Shimizu Y."/>
            <person name="Takahashi C."/>
            <person name="Minami C."/>
            <person name="Fujishiro T."/>
            <person name="Kohara M."/>
            <person name="Katoh M."/>
            <person name="Nakazaki N."/>
            <person name="Nakayama S."/>
            <person name="Yamada M."/>
            <person name="Tabata S."/>
            <person name="Watanabe M.M."/>
        </authorList>
    </citation>
    <scope>NUCLEOTIDE SEQUENCE [LARGE SCALE GENOMIC DNA]</scope>
    <source>
        <strain evidence="2">NIES-843 / IAM M-247</strain>
    </source>
</reference>
<evidence type="ECO:0000313" key="2">
    <source>
        <dbReference type="Proteomes" id="UP000001510"/>
    </source>
</evidence>
<dbReference type="KEGG" id="mar:MAE_39330"/>
<keyword evidence="2" id="KW-1185">Reference proteome</keyword>
<gene>
    <name evidence="1" type="ordered locus">MAE_39330</name>
</gene>
<dbReference type="EnsemblBacteria" id="BAG03755">
    <property type="protein sequence ID" value="BAG03755"/>
    <property type="gene ID" value="MAE_39330"/>
</dbReference>
<dbReference type="PaxDb" id="449447-MAE_39330"/>
<evidence type="ECO:0000313" key="1">
    <source>
        <dbReference type="EMBL" id="BAG03755.1"/>
    </source>
</evidence>
<accession>B0JQ31</accession>
<proteinExistence type="predicted"/>
<protein>
    <submittedName>
        <fullName evidence="1">Uncharacterized protein</fullName>
    </submittedName>
</protein>
<dbReference type="HOGENOM" id="CLU_2735539_0_0_3"/>
<organism evidence="1 2">
    <name type="scientific">Microcystis aeruginosa (strain NIES-843 / IAM M-2473)</name>
    <dbReference type="NCBI Taxonomy" id="449447"/>
    <lineage>
        <taxon>Bacteria</taxon>
        <taxon>Bacillati</taxon>
        <taxon>Cyanobacteriota</taxon>
        <taxon>Cyanophyceae</taxon>
        <taxon>Oscillatoriophycideae</taxon>
        <taxon>Chroococcales</taxon>
        <taxon>Microcystaceae</taxon>
        <taxon>Microcystis</taxon>
    </lineage>
</organism>
<dbReference type="AlphaFoldDB" id="B0JQ31"/>
<dbReference type="STRING" id="449447.MAE_39330"/>
<name>B0JQ31_MICAN</name>